<dbReference type="SUPFAM" id="SSF141868">
    <property type="entry name" value="EAL domain-like"/>
    <property type="match status" value="1"/>
</dbReference>
<dbReference type="Pfam" id="PF00563">
    <property type="entry name" value="EAL"/>
    <property type="match status" value="1"/>
</dbReference>
<evidence type="ECO:0000313" key="2">
    <source>
        <dbReference type="EMBL" id="GAN96835.1"/>
    </source>
</evidence>
<gene>
    <name evidence="2" type="ORF">Geu3261_0111_033</name>
</gene>
<dbReference type="CDD" id="cd01948">
    <property type="entry name" value="EAL"/>
    <property type="match status" value="1"/>
</dbReference>
<dbReference type="AlphaFoldDB" id="A0A0D6Q1J1"/>
<comment type="caution">
    <text evidence="2">The sequence shown here is derived from an EMBL/GenBank/DDBJ whole genome shotgun (WGS) entry which is preliminary data.</text>
</comment>
<dbReference type="InterPro" id="IPR001633">
    <property type="entry name" value="EAL_dom"/>
</dbReference>
<dbReference type="Proteomes" id="UP000032675">
    <property type="component" value="Unassembled WGS sequence"/>
</dbReference>
<dbReference type="PROSITE" id="PS50883">
    <property type="entry name" value="EAL"/>
    <property type="match status" value="1"/>
</dbReference>
<dbReference type="InterPro" id="IPR035919">
    <property type="entry name" value="EAL_sf"/>
</dbReference>
<name>A0A0D6Q1J1_KOMEU</name>
<proteinExistence type="predicted"/>
<reference evidence="2 3" key="1">
    <citation type="submission" date="2012-11" db="EMBL/GenBank/DDBJ databases">
        <title>Whole genome sequence of Gluconacetobacter europaeus NBRC3261.</title>
        <authorList>
            <person name="Azuma Y."/>
            <person name="Higashiura N."/>
            <person name="Hirakawa H."/>
            <person name="Matsushita K."/>
        </authorList>
    </citation>
    <scope>NUCLEOTIDE SEQUENCE [LARGE SCALE GENOMIC DNA]</scope>
    <source>
        <strain evidence="2 3">NBRC 3261</strain>
    </source>
</reference>
<dbReference type="Gene3D" id="3.20.20.450">
    <property type="entry name" value="EAL domain"/>
    <property type="match status" value="1"/>
</dbReference>
<feature type="domain" description="EAL" evidence="1">
    <location>
        <begin position="1"/>
        <end position="181"/>
    </location>
</feature>
<dbReference type="PANTHER" id="PTHR33121">
    <property type="entry name" value="CYCLIC DI-GMP PHOSPHODIESTERASE PDEF"/>
    <property type="match status" value="1"/>
</dbReference>
<evidence type="ECO:0000313" key="3">
    <source>
        <dbReference type="Proteomes" id="UP000032675"/>
    </source>
</evidence>
<dbReference type="RefSeq" id="WP_275574502.1">
    <property type="nucleotide sequence ID" value="NZ_BANI01000097.1"/>
</dbReference>
<organism evidence="2 3">
    <name type="scientific">Komagataeibacter europaeus NBRC 3261</name>
    <dbReference type="NCBI Taxonomy" id="1234669"/>
    <lineage>
        <taxon>Bacteria</taxon>
        <taxon>Pseudomonadati</taxon>
        <taxon>Pseudomonadota</taxon>
        <taxon>Alphaproteobacteria</taxon>
        <taxon>Acetobacterales</taxon>
        <taxon>Acetobacteraceae</taxon>
        <taxon>Komagataeibacter</taxon>
    </lineage>
</organism>
<dbReference type="PANTHER" id="PTHR33121:SF79">
    <property type="entry name" value="CYCLIC DI-GMP PHOSPHODIESTERASE PDED-RELATED"/>
    <property type="match status" value="1"/>
</dbReference>
<sequence length="205" mass="21852">MLDQACQVAAGWDGNIRVAVNMSASQFLLPRFADTVQAALARSGLPADRLVIEITEATIQRDRPRALAMARKVHALGVRLALDEFGGPKSVLSMLREFPFDKIKIDRTLMQQVGTDPVMTELVRSVMIMGHALRVSVLAQGIETPGQLALLSSEGCDEGQGYLLGRPAHVPMAAHAPAPGAPTMPQTFAVTPMRAACAPSFNPAA</sequence>
<protein>
    <submittedName>
        <fullName evidence="2">Diguanylate cyclase/phosphodiesterase</fullName>
    </submittedName>
</protein>
<evidence type="ECO:0000259" key="1">
    <source>
        <dbReference type="PROSITE" id="PS50883"/>
    </source>
</evidence>
<dbReference type="SMART" id="SM00052">
    <property type="entry name" value="EAL"/>
    <property type="match status" value="1"/>
</dbReference>
<dbReference type="GO" id="GO:0071111">
    <property type="term" value="F:cyclic-guanylate-specific phosphodiesterase activity"/>
    <property type="evidence" value="ECO:0007669"/>
    <property type="project" value="InterPro"/>
</dbReference>
<dbReference type="InterPro" id="IPR050706">
    <property type="entry name" value="Cyclic-di-GMP_PDE-like"/>
</dbReference>
<accession>A0A0D6Q1J1</accession>
<dbReference type="EMBL" id="BANI01000097">
    <property type="protein sequence ID" value="GAN96835.1"/>
    <property type="molecule type" value="Genomic_DNA"/>
</dbReference>